<dbReference type="eggNOG" id="ENOG5032QU8">
    <property type="taxonomic scope" value="Bacteria"/>
</dbReference>
<name>L0F8M5_DESDL</name>
<evidence type="ECO:0000313" key="2">
    <source>
        <dbReference type="Proteomes" id="UP000010797"/>
    </source>
</evidence>
<dbReference type="EMBL" id="CP003344">
    <property type="protein sequence ID" value="AGA69527.1"/>
    <property type="molecule type" value="Genomic_DNA"/>
</dbReference>
<dbReference type="HOGENOM" id="CLU_1530174_0_0_9"/>
<proteinExistence type="predicted"/>
<organism evidence="1 2">
    <name type="scientific">Desulfitobacterium dichloroeliminans (strain LMG P-21439 / DCA1)</name>
    <dbReference type="NCBI Taxonomy" id="871963"/>
    <lineage>
        <taxon>Bacteria</taxon>
        <taxon>Bacillati</taxon>
        <taxon>Bacillota</taxon>
        <taxon>Clostridia</taxon>
        <taxon>Eubacteriales</taxon>
        <taxon>Desulfitobacteriaceae</taxon>
        <taxon>Desulfitobacterium</taxon>
    </lineage>
</organism>
<accession>L0F8M5</accession>
<reference evidence="2" key="1">
    <citation type="submission" date="2012-02" db="EMBL/GenBank/DDBJ databases">
        <title>Complete sequence of Desulfitobacterium dichloroeliminans LMG P-21439.</title>
        <authorList>
            <person name="Lucas S."/>
            <person name="Han J."/>
            <person name="Lapidus A."/>
            <person name="Cheng J.-F."/>
            <person name="Goodwin L."/>
            <person name="Pitluck S."/>
            <person name="Peters L."/>
            <person name="Ovchinnikova G."/>
            <person name="Teshima H."/>
            <person name="Detter J.C."/>
            <person name="Han C."/>
            <person name="Tapia R."/>
            <person name="Land M."/>
            <person name="Hauser L."/>
            <person name="Kyrpides N."/>
            <person name="Ivanova N."/>
            <person name="Pagani I."/>
            <person name="Kruse T."/>
            <person name="de Vos W.M."/>
            <person name="Boon N."/>
            <person name="Smidt H."/>
            <person name="Woyke T."/>
        </authorList>
    </citation>
    <scope>NUCLEOTIDE SEQUENCE [LARGE SCALE GENOMIC DNA]</scope>
    <source>
        <strain evidence="2">LMG P-21439 / DCA1</strain>
    </source>
</reference>
<dbReference type="STRING" id="871963.Desdi_2084"/>
<evidence type="ECO:0000313" key="1">
    <source>
        <dbReference type="EMBL" id="AGA69527.1"/>
    </source>
</evidence>
<gene>
    <name evidence="1" type="ordered locus">Desdi_2084</name>
</gene>
<dbReference type="KEGG" id="ddl:Desdi_2084"/>
<dbReference type="Proteomes" id="UP000010797">
    <property type="component" value="Chromosome"/>
</dbReference>
<protein>
    <submittedName>
        <fullName evidence="1">Uncharacterized protein</fullName>
    </submittedName>
</protein>
<dbReference type="AlphaFoldDB" id="L0F8M5"/>
<sequence>MRDIVRLDDMLLLECLEDLHLMIEQSLEKVSKVRSVHVTHFEEWAEEIRNHRRIFEEISLPSRLIIEHLMHCRHKAGQVALETGQMSLSFTSIGRIQVEPFGIIKLKCGELETTWRDSSYTYYFYPDKVELRAIDEMSAIKILFTYSFTQQIVEKFPELIQCPNVAYIHPQLEQWTKQV</sequence>
<keyword evidence="2" id="KW-1185">Reference proteome</keyword>